<sequence>MTTASEQWQGLRMPKSTPWLRDSPGAVFSLFREHVGGLTKSEVVRLTGLSRTAISSRVDALTDRGFLVAQTNDSPEGRGRPAERFVLNPGRGVFLVADTGATGMRAGLFDAAGTLMDEMYEAFDIASGPEVILARVDARFVELLSRTGVDPARVLGIGIDLPGPVDQTLRRVIRPPIMPGWHNFDIPGYFQRTYDCPVIVEKDTNAMAFGEHRKQYPEIGELVFVKLGTGVGTGLIVRGDLYRGADGAAGDIGHIPVAGDHRTEPPRCRCGNVGCVEAYAGGWALARDLSAAGYPASSINDVITAVRSGNEVARELVRRASQIIGEAVSDIVHMVNPRVVVFGGQLAELDEIVLATVREVIYGRALPLATRNLQVTSMGIDDPGVYGLAELVADEVFSIASIDSVLLFPGRSSIRAAR</sequence>
<dbReference type="GO" id="GO:0016301">
    <property type="term" value="F:kinase activity"/>
    <property type="evidence" value="ECO:0007669"/>
    <property type="project" value="UniProtKB-KW"/>
</dbReference>
<dbReference type="SUPFAM" id="SSF46785">
    <property type="entry name" value="Winged helix' DNA-binding domain"/>
    <property type="match status" value="1"/>
</dbReference>
<dbReference type="PANTHER" id="PTHR18964:SF173">
    <property type="entry name" value="GLUCOKINASE"/>
    <property type="match status" value="1"/>
</dbReference>
<evidence type="ECO:0000313" key="3">
    <source>
        <dbReference type="EMBL" id="MBB2968208.1"/>
    </source>
</evidence>
<dbReference type="InterPro" id="IPR005471">
    <property type="entry name" value="Tscrpt_reg_IclR_N"/>
</dbReference>
<dbReference type="GO" id="GO:0006355">
    <property type="term" value="P:regulation of DNA-templated transcription"/>
    <property type="evidence" value="ECO:0007669"/>
    <property type="project" value="InterPro"/>
</dbReference>
<evidence type="ECO:0000313" key="4">
    <source>
        <dbReference type="Proteomes" id="UP000538196"/>
    </source>
</evidence>
<evidence type="ECO:0000256" key="1">
    <source>
        <dbReference type="ARBA" id="ARBA00006479"/>
    </source>
</evidence>
<dbReference type="EMBL" id="JACHVP010000003">
    <property type="protein sequence ID" value="MBB2968208.1"/>
    <property type="molecule type" value="Genomic_DNA"/>
</dbReference>
<dbReference type="RefSeq" id="WP_039921285.1">
    <property type="nucleotide sequence ID" value="NZ_JACHVP010000003.1"/>
</dbReference>
<dbReference type="InterPro" id="IPR043129">
    <property type="entry name" value="ATPase_NBD"/>
</dbReference>
<dbReference type="InterPro" id="IPR049874">
    <property type="entry name" value="ROK_cs"/>
</dbReference>
<dbReference type="InterPro" id="IPR036390">
    <property type="entry name" value="WH_DNA-bd_sf"/>
</dbReference>
<dbReference type="Gene3D" id="3.30.420.40">
    <property type="match status" value="2"/>
</dbReference>
<keyword evidence="3" id="KW-0808">Transferase</keyword>
<accession>A0A7W4UYT0</accession>
<reference evidence="3 4" key="1">
    <citation type="submission" date="2020-08" db="EMBL/GenBank/DDBJ databases">
        <title>Sequencing the genomes of 1000 actinobacteria strains.</title>
        <authorList>
            <person name="Klenk H.-P."/>
        </authorList>
    </citation>
    <scope>NUCLEOTIDE SEQUENCE [LARGE SCALE GENOMIC DNA]</scope>
    <source>
        <strain evidence="3 4">DSM 20146</strain>
    </source>
</reference>
<dbReference type="Proteomes" id="UP000538196">
    <property type="component" value="Unassembled WGS sequence"/>
</dbReference>
<dbReference type="Pfam" id="PF09339">
    <property type="entry name" value="HTH_IclR"/>
    <property type="match status" value="1"/>
</dbReference>
<gene>
    <name evidence="3" type="ORF">FHX33_002978</name>
</gene>
<dbReference type="GO" id="GO:0003677">
    <property type="term" value="F:DNA binding"/>
    <property type="evidence" value="ECO:0007669"/>
    <property type="project" value="InterPro"/>
</dbReference>
<dbReference type="InterPro" id="IPR036388">
    <property type="entry name" value="WH-like_DNA-bd_sf"/>
</dbReference>
<dbReference type="PANTHER" id="PTHR18964">
    <property type="entry name" value="ROK (REPRESSOR, ORF, KINASE) FAMILY"/>
    <property type="match status" value="1"/>
</dbReference>
<protein>
    <submittedName>
        <fullName evidence="3">Putative NBD/HSP70 family sugar kinase</fullName>
    </submittedName>
</protein>
<dbReference type="Gene3D" id="1.10.10.10">
    <property type="entry name" value="Winged helix-like DNA-binding domain superfamily/Winged helix DNA-binding domain"/>
    <property type="match status" value="1"/>
</dbReference>
<dbReference type="InterPro" id="IPR000600">
    <property type="entry name" value="ROK"/>
</dbReference>
<evidence type="ECO:0000259" key="2">
    <source>
        <dbReference type="Pfam" id="PF09339"/>
    </source>
</evidence>
<keyword evidence="3" id="KW-0418">Kinase</keyword>
<dbReference type="SUPFAM" id="SSF53067">
    <property type="entry name" value="Actin-like ATPase domain"/>
    <property type="match status" value="1"/>
</dbReference>
<comment type="similarity">
    <text evidence="1">Belongs to the ROK (NagC/XylR) family.</text>
</comment>
<keyword evidence="4" id="KW-1185">Reference proteome</keyword>
<organism evidence="3 4">
    <name type="scientific">Leifsonia aquatica</name>
    <name type="common">Corynebacterium aquaticum</name>
    <dbReference type="NCBI Taxonomy" id="144185"/>
    <lineage>
        <taxon>Bacteria</taxon>
        <taxon>Bacillati</taxon>
        <taxon>Actinomycetota</taxon>
        <taxon>Actinomycetes</taxon>
        <taxon>Micrococcales</taxon>
        <taxon>Microbacteriaceae</taxon>
        <taxon>Leifsonia</taxon>
    </lineage>
</organism>
<dbReference type="AlphaFoldDB" id="A0A7W4UYT0"/>
<name>A0A7W4UYT0_LEIAQ</name>
<dbReference type="Pfam" id="PF00480">
    <property type="entry name" value="ROK"/>
    <property type="match status" value="1"/>
</dbReference>
<feature type="domain" description="HTH iclR-type" evidence="2">
    <location>
        <begin position="26"/>
        <end position="68"/>
    </location>
</feature>
<dbReference type="PROSITE" id="PS01125">
    <property type="entry name" value="ROK"/>
    <property type="match status" value="1"/>
</dbReference>
<proteinExistence type="inferred from homology"/>
<comment type="caution">
    <text evidence="3">The sequence shown here is derived from an EMBL/GenBank/DDBJ whole genome shotgun (WGS) entry which is preliminary data.</text>
</comment>